<dbReference type="AlphaFoldDB" id="I4AP18"/>
<evidence type="ECO:0000256" key="1">
    <source>
        <dbReference type="SAM" id="SignalP"/>
    </source>
</evidence>
<gene>
    <name evidence="2" type="ordered locus">Fleli_3379</name>
</gene>
<evidence type="ECO:0008006" key="4">
    <source>
        <dbReference type="Google" id="ProtNLM"/>
    </source>
</evidence>
<organism evidence="2 3">
    <name type="scientific">Bernardetia litoralis (strain ATCC 23117 / DSM 6794 / NBRC 15988 / NCIMB 1366 / Fx l1 / Sio-4)</name>
    <name type="common">Flexibacter litoralis</name>
    <dbReference type="NCBI Taxonomy" id="880071"/>
    <lineage>
        <taxon>Bacteria</taxon>
        <taxon>Pseudomonadati</taxon>
        <taxon>Bacteroidota</taxon>
        <taxon>Cytophagia</taxon>
        <taxon>Cytophagales</taxon>
        <taxon>Bernardetiaceae</taxon>
        <taxon>Bernardetia</taxon>
    </lineage>
</organism>
<evidence type="ECO:0000313" key="3">
    <source>
        <dbReference type="Proteomes" id="UP000006054"/>
    </source>
</evidence>
<proteinExistence type="predicted"/>
<feature type="signal peptide" evidence="1">
    <location>
        <begin position="1"/>
        <end position="28"/>
    </location>
</feature>
<reference evidence="3" key="1">
    <citation type="submission" date="2012-06" db="EMBL/GenBank/DDBJ databases">
        <title>The complete genome of Flexibacter litoralis DSM 6794.</title>
        <authorList>
            <person name="Lucas S."/>
            <person name="Copeland A."/>
            <person name="Lapidus A."/>
            <person name="Glavina del Rio T."/>
            <person name="Dalin E."/>
            <person name="Tice H."/>
            <person name="Bruce D."/>
            <person name="Goodwin L."/>
            <person name="Pitluck S."/>
            <person name="Peters L."/>
            <person name="Ovchinnikova G."/>
            <person name="Lu M."/>
            <person name="Kyrpides N."/>
            <person name="Mavromatis K."/>
            <person name="Ivanova N."/>
            <person name="Brettin T."/>
            <person name="Detter J.C."/>
            <person name="Han C."/>
            <person name="Larimer F."/>
            <person name="Land M."/>
            <person name="Hauser L."/>
            <person name="Markowitz V."/>
            <person name="Cheng J.-F."/>
            <person name="Hugenholtz P."/>
            <person name="Woyke T."/>
            <person name="Wu D."/>
            <person name="Spring S."/>
            <person name="Lang E."/>
            <person name="Kopitz M."/>
            <person name="Brambilla E."/>
            <person name="Klenk H.-P."/>
            <person name="Eisen J.A."/>
        </authorList>
    </citation>
    <scope>NUCLEOTIDE SEQUENCE [LARGE SCALE GENOMIC DNA]</scope>
    <source>
        <strain evidence="3">ATCC 23117 / DSM 6794 / NBRC 15988 / NCIMB 1366 / Sio-4</strain>
    </source>
</reference>
<dbReference type="OrthoDB" id="1119914at2"/>
<dbReference type="RefSeq" id="WP_014799130.1">
    <property type="nucleotide sequence ID" value="NC_018018.1"/>
</dbReference>
<dbReference type="eggNOG" id="ENOG502ZB0M">
    <property type="taxonomic scope" value="Bacteria"/>
</dbReference>
<dbReference type="EMBL" id="CP003345">
    <property type="protein sequence ID" value="AFM05703.1"/>
    <property type="molecule type" value="Genomic_DNA"/>
</dbReference>
<evidence type="ECO:0000313" key="2">
    <source>
        <dbReference type="EMBL" id="AFM05703.1"/>
    </source>
</evidence>
<name>I4AP18_BERLS</name>
<accession>I4AP18</accession>
<dbReference type="PATRIC" id="fig|880071.3.peg.3384"/>
<keyword evidence="3" id="KW-1185">Reference proteome</keyword>
<sequence length="319" mass="35879" precursor="true">MKNILTSKFLILSVVLFLFLAHKKSVFAQGCSDAGFCTMGAMRPDQPFSKKLNIRLRSVSLTQYVGLTKFDDKILSYIAEANVGISDKWQAQIKLPYTFVQGPLANTQGIGDISLSLTRTLIQKKEWQLNATLGAKIPTNNANFKNDIGLSLPMYYQSSLGTYDLIAGIAFLNKNFLFAAGIQHPFNQIDNGFKWGIWKEHPLTETANHYPVAQFLDRGTDAMLRAEYNLRFSKWSMNIGILPIYRFTPDVITSPQTSERIEVQDSKGVAVSGLIGGTYNFSARSSLKLLLGKQLQRRYSNPDGLSREWVNTITYNYLF</sequence>
<dbReference type="Proteomes" id="UP000006054">
    <property type="component" value="Chromosome"/>
</dbReference>
<dbReference type="HOGENOM" id="CLU_893475_0_0_10"/>
<keyword evidence="1" id="KW-0732">Signal</keyword>
<feature type="chain" id="PRO_5003685617" description="Protein involved in meta-pathway of phenol degradation" evidence="1">
    <location>
        <begin position="29"/>
        <end position="319"/>
    </location>
</feature>
<dbReference type="KEGG" id="fli:Fleli_3379"/>
<protein>
    <recommendedName>
        <fullName evidence="4">Protein involved in meta-pathway of phenol degradation</fullName>
    </recommendedName>
</protein>